<protein>
    <submittedName>
        <fullName evidence="1">Uncharacterized protein</fullName>
    </submittedName>
</protein>
<sequence>MSVTDLTAGRHRRTLREGVLDPFTQAYPGTAFAFDDDRTGGRGYYRDACFGIRATTPAGDDLSLGDGGFVTWSTDLPGNARERLLISGLGLERLCEGFSSSACGDQRGTGG</sequence>
<keyword evidence="2" id="KW-1185">Reference proteome</keyword>
<organism evidence="1 2">
    <name type="scientific">Planomonospora corallina</name>
    <dbReference type="NCBI Taxonomy" id="1806052"/>
    <lineage>
        <taxon>Bacteria</taxon>
        <taxon>Bacillati</taxon>
        <taxon>Actinomycetota</taxon>
        <taxon>Actinomycetes</taxon>
        <taxon>Streptosporangiales</taxon>
        <taxon>Streptosporangiaceae</taxon>
        <taxon>Planomonospora</taxon>
    </lineage>
</organism>
<evidence type="ECO:0000313" key="2">
    <source>
        <dbReference type="Proteomes" id="UP001595850"/>
    </source>
</evidence>
<dbReference type="Proteomes" id="UP001595850">
    <property type="component" value="Unassembled WGS sequence"/>
</dbReference>
<name>A0ABV8IG41_9ACTN</name>
<reference evidence="2" key="1">
    <citation type="journal article" date="2019" name="Int. J. Syst. Evol. Microbiol.">
        <title>The Global Catalogue of Microorganisms (GCM) 10K type strain sequencing project: providing services to taxonomists for standard genome sequencing and annotation.</title>
        <authorList>
            <consortium name="The Broad Institute Genomics Platform"/>
            <consortium name="The Broad Institute Genome Sequencing Center for Infectious Disease"/>
            <person name="Wu L."/>
            <person name="Ma J."/>
        </authorList>
    </citation>
    <scope>NUCLEOTIDE SEQUENCE [LARGE SCALE GENOMIC DNA]</scope>
    <source>
        <strain evidence="2">TBRC 4489</strain>
    </source>
</reference>
<gene>
    <name evidence="1" type="ORF">ACFOWE_24470</name>
</gene>
<accession>A0ABV8IG41</accession>
<dbReference type="EMBL" id="JBHSBM010000029">
    <property type="protein sequence ID" value="MFC4061468.1"/>
    <property type="molecule type" value="Genomic_DNA"/>
</dbReference>
<proteinExistence type="predicted"/>
<dbReference type="RefSeq" id="WP_377291683.1">
    <property type="nucleotide sequence ID" value="NZ_JBHSBM010000029.1"/>
</dbReference>
<evidence type="ECO:0000313" key="1">
    <source>
        <dbReference type="EMBL" id="MFC4061468.1"/>
    </source>
</evidence>
<comment type="caution">
    <text evidence="1">The sequence shown here is derived from an EMBL/GenBank/DDBJ whole genome shotgun (WGS) entry which is preliminary data.</text>
</comment>